<evidence type="ECO:0000313" key="1">
    <source>
        <dbReference type="EMBL" id="KOS18238.1"/>
    </source>
</evidence>
<dbReference type="Proteomes" id="UP000053831">
    <property type="component" value="Unassembled WGS sequence"/>
</dbReference>
<accession>A0A0M8MTM2</accession>
<organism evidence="1 2">
    <name type="scientific">Escovopsis weberi</name>
    <dbReference type="NCBI Taxonomy" id="150374"/>
    <lineage>
        <taxon>Eukaryota</taxon>
        <taxon>Fungi</taxon>
        <taxon>Dikarya</taxon>
        <taxon>Ascomycota</taxon>
        <taxon>Pezizomycotina</taxon>
        <taxon>Sordariomycetes</taxon>
        <taxon>Hypocreomycetidae</taxon>
        <taxon>Hypocreales</taxon>
        <taxon>Hypocreaceae</taxon>
        <taxon>Escovopsis</taxon>
    </lineage>
</organism>
<reference evidence="1 2" key="1">
    <citation type="submission" date="2015-07" db="EMBL/GenBank/DDBJ databases">
        <title>The genome of the fungus Escovopsis weberi, a specialized disease agent of ant agriculture.</title>
        <authorList>
            <person name="de Man T.J."/>
            <person name="Stajich J.E."/>
            <person name="Kubicek C.P."/>
            <person name="Chenthamara K."/>
            <person name="Atanasova L."/>
            <person name="Druzhinina I.S."/>
            <person name="Birnbaum S."/>
            <person name="Barribeau S.M."/>
            <person name="Teiling C."/>
            <person name="Suen G."/>
            <person name="Currie C."/>
            <person name="Gerardo N.M."/>
        </authorList>
    </citation>
    <scope>NUCLEOTIDE SEQUENCE [LARGE SCALE GENOMIC DNA]</scope>
</reference>
<dbReference type="EMBL" id="LGSR01000022">
    <property type="protein sequence ID" value="KOS18238.1"/>
    <property type="molecule type" value="Genomic_DNA"/>
</dbReference>
<keyword evidence="2" id="KW-1185">Reference proteome</keyword>
<evidence type="ECO:0000313" key="2">
    <source>
        <dbReference type="Proteomes" id="UP000053831"/>
    </source>
</evidence>
<protein>
    <submittedName>
        <fullName evidence="1">Uncharacterized protein</fullName>
    </submittedName>
</protein>
<name>A0A0M8MTM2_ESCWE</name>
<comment type="caution">
    <text evidence="1">The sequence shown here is derived from an EMBL/GenBank/DDBJ whole genome shotgun (WGS) entry which is preliminary data.</text>
</comment>
<proteinExistence type="predicted"/>
<sequence length="100" mass="10050">MAGGTAQGKGGFFFCCCCCCEGEGAGRGCSNERCSDFAPYLGTRSFDVDIAASGVSFTRHGSETVIPVPVARVTPNAGVTIAVTVFVHLSPAPVSPGSSG</sequence>
<dbReference type="AlphaFoldDB" id="A0A0M8MTM2"/>
<gene>
    <name evidence="1" type="ORF">ESCO_002767</name>
</gene>